<evidence type="ECO:0000259" key="3">
    <source>
        <dbReference type="Pfam" id="PF26130"/>
    </source>
</evidence>
<dbReference type="AlphaFoldDB" id="A0A9N7R6U6"/>
<dbReference type="InterPro" id="IPR058594">
    <property type="entry name" value="PB1-like_dom_pln"/>
</dbReference>
<dbReference type="Proteomes" id="UP001153555">
    <property type="component" value="Unassembled WGS sequence"/>
</dbReference>
<proteinExistence type="predicted"/>
<feature type="compositionally biased region" description="Basic and acidic residues" evidence="1">
    <location>
        <begin position="159"/>
        <end position="177"/>
    </location>
</feature>
<evidence type="ECO:0000256" key="1">
    <source>
        <dbReference type="SAM" id="MobiDB-lite"/>
    </source>
</evidence>
<dbReference type="OrthoDB" id="924519at2759"/>
<feature type="domain" description="Transposase MuDR plant" evidence="2">
    <location>
        <begin position="273"/>
        <end position="323"/>
    </location>
</feature>
<dbReference type="Pfam" id="PF03108">
    <property type="entry name" value="DBD_Tnp_Mut"/>
    <property type="match status" value="1"/>
</dbReference>
<feature type="region of interest" description="Disordered" evidence="1">
    <location>
        <begin position="350"/>
        <end position="436"/>
    </location>
</feature>
<accession>A0A9N7R6U6</accession>
<comment type="caution">
    <text evidence="4">The sequence shown here is derived from an EMBL/GenBank/DDBJ whole genome shotgun (WGS) entry which is preliminary data.</text>
</comment>
<organism evidence="4 5">
    <name type="scientific">Striga hermonthica</name>
    <name type="common">Purple witchweed</name>
    <name type="synonym">Buchnera hermonthica</name>
    <dbReference type="NCBI Taxonomy" id="68872"/>
    <lineage>
        <taxon>Eukaryota</taxon>
        <taxon>Viridiplantae</taxon>
        <taxon>Streptophyta</taxon>
        <taxon>Embryophyta</taxon>
        <taxon>Tracheophyta</taxon>
        <taxon>Spermatophyta</taxon>
        <taxon>Magnoliopsida</taxon>
        <taxon>eudicotyledons</taxon>
        <taxon>Gunneridae</taxon>
        <taxon>Pentapetalae</taxon>
        <taxon>asterids</taxon>
        <taxon>lamiids</taxon>
        <taxon>Lamiales</taxon>
        <taxon>Orobanchaceae</taxon>
        <taxon>Buchnereae</taxon>
        <taxon>Striga</taxon>
    </lineage>
</organism>
<dbReference type="InterPro" id="IPR004332">
    <property type="entry name" value="Transposase_MuDR"/>
</dbReference>
<sequence>MAKRDRADTKETPVYDEDTKFTLKFFHGGEMIESLSRYYRGGFVDYFDGVDGDMLGLIEMNDFAKQLGYEEQNIRFWHQYGHSLYRGAKILSSDSDVLDIMKFIPLNREVLIYIEHLNHPQPMQPSSLPSSLPSTLHEDEEPVLDFSFLDDINTATPQTEEHSDPIVEHNSDGHSDSDDSDVLIDSEYDMMEDDRLYEKYVDHDVEFVGLGKSSHPLKNMLGDEVSSRLEGDTLEPVNSSDELESLVGSDEDDLCMPKYPKYNPTTDSRKPALKLGLVFSTKAEAKSAIETYCFRAGKSIFFDRNDSRRLRARCKTDGCEWKAYVAPMQHGSTWQVKHQRSVTCRVCGEHGHNARKHKKADQNEEQEEIPVSESQPPPATDNVFSSQSLAPTPANNNNDVEASRNRSQEKTRTTRKRKSSQLDGNGNEDQRQTVNVTQSEGVTCPVVVKGGVNYITVSNIRAALRPRNGAAPGKDKAANK</sequence>
<gene>
    <name evidence="4" type="ORF">SHERM_14432</name>
</gene>
<evidence type="ECO:0000313" key="4">
    <source>
        <dbReference type="EMBL" id="CAA0814104.1"/>
    </source>
</evidence>
<feature type="domain" description="PB1-like" evidence="3">
    <location>
        <begin position="18"/>
        <end position="116"/>
    </location>
</feature>
<evidence type="ECO:0000313" key="5">
    <source>
        <dbReference type="Proteomes" id="UP001153555"/>
    </source>
</evidence>
<reference evidence="4" key="1">
    <citation type="submission" date="2019-12" db="EMBL/GenBank/DDBJ databases">
        <authorList>
            <person name="Scholes J."/>
        </authorList>
    </citation>
    <scope>NUCLEOTIDE SEQUENCE</scope>
</reference>
<name>A0A9N7R6U6_STRHE</name>
<evidence type="ECO:0008006" key="6">
    <source>
        <dbReference type="Google" id="ProtNLM"/>
    </source>
</evidence>
<dbReference type="Pfam" id="PF26130">
    <property type="entry name" value="PB1-like"/>
    <property type="match status" value="1"/>
</dbReference>
<protein>
    <recommendedName>
        <fullName evidence="6">Transposase MuDR plant domain-containing protein</fullName>
    </recommendedName>
</protein>
<dbReference type="EMBL" id="CACSLK010012206">
    <property type="protein sequence ID" value="CAA0814104.1"/>
    <property type="molecule type" value="Genomic_DNA"/>
</dbReference>
<feature type="compositionally biased region" description="Polar residues" evidence="1">
    <location>
        <begin position="382"/>
        <end position="400"/>
    </location>
</feature>
<keyword evidence="5" id="KW-1185">Reference proteome</keyword>
<feature type="region of interest" description="Disordered" evidence="1">
    <location>
        <begin position="156"/>
        <end position="181"/>
    </location>
</feature>
<evidence type="ECO:0000259" key="2">
    <source>
        <dbReference type="Pfam" id="PF03108"/>
    </source>
</evidence>
<feature type="compositionally biased region" description="Basic and acidic residues" evidence="1">
    <location>
        <begin position="401"/>
        <end position="412"/>
    </location>
</feature>